<gene>
    <name evidence="21" type="primary">Kif21a</name>
    <name evidence="21" type="ORF">FJT64_023820</name>
</gene>
<evidence type="ECO:0000256" key="10">
    <source>
        <dbReference type="ARBA" id="ARBA00022741"/>
    </source>
</evidence>
<keyword evidence="10" id="KW-0547">Nucleotide-binding</keyword>
<dbReference type="PRINTS" id="PR00380">
    <property type="entry name" value="KINESINHEAVY"/>
</dbReference>
<dbReference type="SMART" id="SM00320">
    <property type="entry name" value="WD40"/>
    <property type="match status" value="7"/>
</dbReference>
<dbReference type="PROSITE" id="PS00411">
    <property type="entry name" value="KINESIN_MOTOR_1"/>
    <property type="match status" value="1"/>
</dbReference>
<evidence type="ECO:0000256" key="14">
    <source>
        <dbReference type="ARBA" id="ARBA00023212"/>
    </source>
</evidence>
<keyword evidence="11" id="KW-0067">ATP-binding</keyword>
<evidence type="ECO:0000256" key="9">
    <source>
        <dbReference type="ARBA" id="ARBA00022737"/>
    </source>
</evidence>
<keyword evidence="13" id="KW-0505">Motor protein</keyword>
<protein>
    <submittedName>
        <fullName evidence="21">Kinesin-like protein KIF21A</fullName>
    </submittedName>
</protein>
<feature type="repeat" description="WD" evidence="16">
    <location>
        <begin position="1472"/>
        <end position="1513"/>
    </location>
</feature>
<feature type="repeat" description="WD" evidence="16">
    <location>
        <begin position="1274"/>
        <end position="1314"/>
    </location>
</feature>
<dbReference type="InterPro" id="IPR036961">
    <property type="entry name" value="Kinesin_motor_dom_sf"/>
</dbReference>
<dbReference type="SUPFAM" id="SSF50978">
    <property type="entry name" value="WD40 repeat-like"/>
    <property type="match status" value="1"/>
</dbReference>
<dbReference type="GO" id="GO:0005524">
    <property type="term" value="F:ATP binding"/>
    <property type="evidence" value="ECO:0007669"/>
    <property type="project" value="UniProtKB-KW"/>
</dbReference>
<feature type="compositionally biased region" description="Acidic residues" evidence="19">
    <location>
        <begin position="620"/>
        <end position="641"/>
    </location>
</feature>
<feature type="coiled-coil region" evidence="18">
    <location>
        <begin position="512"/>
        <end position="539"/>
    </location>
</feature>
<dbReference type="InterPro" id="IPR036322">
    <property type="entry name" value="WD40_repeat_dom_sf"/>
</dbReference>
<dbReference type="Pfam" id="PF00400">
    <property type="entry name" value="WD40"/>
    <property type="match status" value="5"/>
</dbReference>
<feature type="region of interest" description="Disordered" evidence="19">
    <location>
        <begin position="268"/>
        <end position="294"/>
    </location>
</feature>
<evidence type="ECO:0000256" key="4">
    <source>
        <dbReference type="ARBA" id="ARBA00004624"/>
    </source>
</evidence>
<dbReference type="GO" id="GO:0003777">
    <property type="term" value="F:microtubule motor activity"/>
    <property type="evidence" value="ECO:0007669"/>
    <property type="project" value="InterPro"/>
</dbReference>
<dbReference type="SMART" id="SM00129">
    <property type="entry name" value="KISc"/>
    <property type="match status" value="1"/>
</dbReference>
<keyword evidence="8" id="KW-0493">Microtubule</keyword>
<proteinExistence type="inferred from homology"/>
<evidence type="ECO:0000256" key="5">
    <source>
        <dbReference type="ARBA" id="ARBA00022490"/>
    </source>
</evidence>
<dbReference type="GO" id="GO:0005875">
    <property type="term" value="C:microtubule associated complex"/>
    <property type="evidence" value="ECO:0007669"/>
    <property type="project" value="TreeGrafter"/>
</dbReference>
<feature type="region of interest" description="Disordered" evidence="19">
    <location>
        <begin position="82"/>
        <end position="121"/>
    </location>
</feature>
<reference evidence="21 22" key="1">
    <citation type="submission" date="2019-07" db="EMBL/GenBank/DDBJ databases">
        <title>Draft genome assembly of a fouling barnacle, Amphibalanus amphitrite (Darwin, 1854): The first reference genome for Thecostraca.</title>
        <authorList>
            <person name="Kim W."/>
        </authorList>
    </citation>
    <scope>NUCLEOTIDE SEQUENCE [LARGE SCALE GENOMIC DNA]</scope>
    <source>
        <strain evidence="21">SNU_AA5</strain>
        <tissue evidence="21">Soma without cirri and trophi</tissue>
    </source>
</reference>
<dbReference type="InterPro" id="IPR019775">
    <property type="entry name" value="WD40_repeat_CS"/>
</dbReference>
<dbReference type="Gene3D" id="2.130.10.10">
    <property type="entry name" value="YVTN repeat-like/Quinoprotein amine dehydrogenase"/>
    <property type="match status" value="2"/>
</dbReference>
<feature type="domain" description="Kinesin motor" evidence="20">
    <location>
        <begin position="1"/>
        <end position="405"/>
    </location>
</feature>
<evidence type="ECO:0000256" key="11">
    <source>
        <dbReference type="ARBA" id="ARBA00022840"/>
    </source>
</evidence>
<keyword evidence="22" id="KW-1185">Reference proteome</keyword>
<evidence type="ECO:0000256" key="13">
    <source>
        <dbReference type="ARBA" id="ARBA00023175"/>
    </source>
</evidence>
<keyword evidence="12 18" id="KW-0175">Coiled coil</keyword>
<comment type="caution">
    <text evidence="21">The sequence shown here is derived from an EMBL/GenBank/DDBJ whole genome shotgun (WGS) entry which is preliminary data.</text>
</comment>
<evidence type="ECO:0000256" key="7">
    <source>
        <dbReference type="ARBA" id="ARBA00022574"/>
    </source>
</evidence>
<feature type="region of interest" description="Disordered" evidence="19">
    <location>
        <begin position="843"/>
        <end position="866"/>
    </location>
</feature>
<dbReference type="InterPro" id="IPR056533">
    <property type="entry name" value="KIF21A/B_hel_1"/>
</dbReference>
<dbReference type="GO" id="GO:0007018">
    <property type="term" value="P:microtubule-based movement"/>
    <property type="evidence" value="ECO:0007669"/>
    <property type="project" value="InterPro"/>
</dbReference>
<dbReference type="Pfam" id="PF23204">
    <property type="entry name" value="KIF21A_2nd"/>
    <property type="match status" value="1"/>
</dbReference>
<feature type="repeat" description="WD" evidence="16">
    <location>
        <begin position="1234"/>
        <end position="1273"/>
    </location>
</feature>
<evidence type="ECO:0000256" key="12">
    <source>
        <dbReference type="ARBA" id="ARBA00023054"/>
    </source>
</evidence>
<feature type="coiled-coil region" evidence="18">
    <location>
        <begin position="413"/>
        <end position="486"/>
    </location>
</feature>
<evidence type="ECO:0000256" key="8">
    <source>
        <dbReference type="ARBA" id="ARBA00022701"/>
    </source>
</evidence>
<evidence type="ECO:0000259" key="20">
    <source>
        <dbReference type="PROSITE" id="PS50067"/>
    </source>
</evidence>
<feature type="compositionally biased region" description="Low complexity" evidence="19">
    <location>
        <begin position="610"/>
        <end position="619"/>
    </location>
</feature>
<dbReference type="CDD" id="cd01372">
    <property type="entry name" value="KISc_KIF4"/>
    <property type="match status" value="1"/>
</dbReference>
<comment type="subcellular location">
    <subcellularLocation>
        <location evidence="3">Cell projection</location>
        <location evidence="3">Axon</location>
    </subcellularLocation>
    <subcellularLocation>
        <location evidence="2">Cell projection</location>
        <location evidence="2">Dendrite</location>
    </subcellularLocation>
    <subcellularLocation>
        <location evidence="4">Cell projection</location>
        <location evidence="4">Growth cone</location>
    </subcellularLocation>
    <subcellularLocation>
        <location evidence="1">Cytoplasm</location>
        <location evidence="1">Cytoskeleton</location>
    </subcellularLocation>
</comment>
<dbReference type="Proteomes" id="UP000440578">
    <property type="component" value="Unassembled WGS sequence"/>
</dbReference>
<dbReference type="GO" id="GO:0051231">
    <property type="term" value="P:spindle elongation"/>
    <property type="evidence" value="ECO:0007669"/>
    <property type="project" value="TreeGrafter"/>
</dbReference>
<evidence type="ECO:0000256" key="2">
    <source>
        <dbReference type="ARBA" id="ARBA00004279"/>
    </source>
</evidence>
<dbReference type="PANTHER" id="PTHR47969:SF28">
    <property type="entry name" value="KINESIN-LIKE PROTEIN KIF21B"/>
    <property type="match status" value="1"/>
</dbReference>
<evidence type="ECO:0000256" key="15">
    <source>
        <dbReference type="ARBA" id="ARBA00023273"/>
    </source>
</evidence>
<dbReference type="PANTHER" id="PTHR47969">
    <property type="entry name" value="CHROMOSOME-ASSOCIATED KINESIN KIF4A-RELATED"/>
    <property type="match status" value="1"/>
</dbReference>
<sequence>MCRVCTSVTPGEPQVWLGSDKAFTYDYVFDMDSEQQHIYSQCTEKLIEGCLEGYNATVLAYGQVRSSATSLLPVVPSLVAHGTRSRDKHTRSDPLITESHGDSRGARDGPGRVDHGYHTGSGKTYTMGTGFEVDASPETVGIVPRAVEHLFSGIRQRQEAAREANLPPADFKVSAQFMELYNEEILDLLDQSGVNRGRKSNIKITEDADGGIVTQGVTSRVVTSAEDCLKCLRVGALSRTTASTQMNAQSSRSHAIFTLIISQQRVAPRADSGFMESEPTDGSSSGGPPTTDAPMEFETLSAKFHFVDLAGSERLKRTGATGDRAKEGISINCGLLALGNVISALGDESRKVSHIPYRDSKLTRLLQDSLGGNSRTVMIACVSPSDADFMETLNTLKYANRTRNIKNRVTINQDKTSRTISLLRQEIQQLQLELMEYRQGKRVVSEDGSEAVNDMYHENNMLQTDNANLRTRIKALQETVEALTARNCQLLAQKAAGEWIGADADSDVSQVVAQYLGEIEELRARLLESENVCNQMRKQLASRSPGRPVGPGAMLNSSVLAPLPLSEDSSVSDILQEARRDLERERDALRQRSRRSGSDDTRDQEGGRRGSSSSVSSAESGDEKDSDNDESDNEDSTDEPESEGKESSDYNEQLAELTSDISVKQRLIEELERSQRRMETMRQHYEQKLLQLSDRIRATEQERDKVLANISQRGASASKDEVKKVKDEYERKLSSMGSDLKKLQAAQREHAKLVRSQGQYERQVKTLKNEVMDMKRHKVKLMQKMKEDANKIKQMGLQHHRAVSQLRKEHRKHENQIKSLEAEKRAKDAVLKRKQEEIAALRRVGRNQRGSQLKQRGGRQKQSSDAAVKKKWQALEKSITQLALNKQTVASMEREMERHLKDRESLRRRLAHVLRQRERAEMAGQSVDQLRELDDTTEGIRANMDYINDSISECQTAIMAMEESKDELPIQEPALLLRELRPDEMEYLLEKLLSMTVHQSCVAAQHQAAQRETQIKMDQMEQNSSVQQQLLQHLMTEEGGLDSAVLSLITEVGGVGAAESDSDSDSELTPARTAAAARDKARRRTVNTQDLLFANGTAPAPERDGERPSLLPLSRSHSHVISSNSSPRPPVVRDPRPSPLPARRSTYKEALSPRLARRNINITNNNLRAAESLQDVTPPGSPASYRRQTSRDENVFSRLTSSTVGQLEERPETGVISAYPGRGGRAPLLCTHVAEGHAKAVLSVCATNDRLFSGSKDRTVKVWDLGTGRQVQSLTGHPNNVVCVRYSEVTQLVFSVSSAFVKVWDLREGAAKCVKTLSSSGLTSSSVPLSTPSRTLQMPPGETQINDICLGGADRCLYTAAHNTVRLWDLRKFHSVGKLSGGHQAAIMCLAVDRRRGGDLVLTGSKDHYIKGFEVPDDTNGIVQQCLSLDPPHYDGIQCLVVADGDTLFSGSRDACIKKWDLERQTLLQSVSNAHRDWICGLSLAPGGQALLSGCRNGTVKLWGVETCQSLGELKAHTSQINAITTNQTHVFTASNGGDIKIWKFPGSGVPPHLNPAMTQSTGRMFSLAL</sequence>
<dbReference type="GO" id="GO:0005874">
    <property type="term" value="C:microtubule"/>
    <property type="evidence" value="ECO:0007669"/>
    <property type="project" value="UniProtKB-KW"/>
</dbReference>
<evidence type="ECO:0000256" key="18">
    <source>
        <dbReference type="SAM" id="Coils"/>
    </source>
</evidence>
<evidence type="ECO:0000256" key="6">
    <source>
        <dbReference type="ARBA" id="ARBA00022553"/>
    </source>
</evidence>
<dbReference type="SUPFAM" id="SSF52540">
    <property type="entry name" value="P-loop containing nucleoside triphosphate hydrolases"/>
    <property type="match status" value="2"/>
</dbReference>
<keyword evidence="7 16" id="KW-0853">WD repeat</keyword>
<dbReference type="GO" id="GO:0007052">
    <property type="term" value="P:mitotic spindle organization"/>
    <property type="evidence" value="ECO:0007669"/>
    <property type="project" value="TreeGrafter"/>
</dbReference>
<evidence type="ECO:0000256" key="19">
    <source>
        <dbReference type="SAM" id="MobiDB-lite"/>
    </source>
</evidence>
<dbReference type="InterPro" id="IPR020472">
    <property type="entry name" value="WD40_PAC1"/>
</dbReference>
<feature type="compositionally biased region" description="Low complexity" evidence="19">
    <location>
        <begin position="1108"/>
        <end position="1126"/>
    </location>
</feature>
<dbReference type="FunFam" id="3.40.850.10:FF:000011">
    <property type="entry name" value="Kinesin family member 21A"/>
    <property type="match status" value="1"/>
</dbReference>
<dbReference type="InterPro" id="IPR015943">
    <property type="entry name" value="WD40/YVTN_repeat-like_dom_sf"/>
</dbReference>
<dbReference type="PROSITE" id="PS50082">
    <property type="entry name" value="WD_REPEATS_2"/>
    <property type="match status" value="4"/>
</dbReference>
<dbReference type="CDD" id="cd00200">
    <property type="entry name" value="WD40"/>
    <property type="match status" value="1"/>
</dbReference>
<feature type="compositionally biased region" description="Polar residues" evidence="19">
    <location>
        <begin position="848"/>
        <end position="865"/>
    </location>
</feature>
<dbReference type="PROSITE" id="PS50294">
    <property type="entry name" value="WD_REPEATS_REGION"/>
    <property type="match status" value="2"/>
</dbReference>
<dbReference type="Pfam" id="PF23203">
    <property type="entry name" value="KIF21A"/>
    <property type="match status" value="1"/>
</dbReference>
<dbReference type="GO" id="GO:0008017">
    <property type="term" value="F:microtubule binding"/>
    <property type="evidence" value="ECO:0007669"/>
    <property type="project" value="InterPro"/>
</dbReference>
<evidence type="ECO:0000256" key="1">
    <source>
        <dbReference type="ARBA" id="ARBA00004245"/>
    </source>
</evidence>
<comment type="caution">
    <text evidence="17">Lacks conserved residue(s) required for the propagation of feature annotation.</text>
</comment>
<organism evidence="21 22">
    <name type="scientific">Amphibalanus amphitrite</name>
    <name type="common">Striped barnacle</name>
    <name type="synonym">Balanus amphitrite</name>
    <dbReference type="NCBI Taxonomy" id="1232801"/>
    <lineage>
        <taxon>Eukaryota</taxon>
        <taxon>Metazoa</taxon>
        <taxon>Ecdysozoa</taxon>
        <taxon>Arthropoda</taxon>
        <taxon>Crustacea</taxon>
        <taxon>Multicrustacea</taxon>
        <taxon>Cirripedia</taxon>
        <taxon>Thoracica</taxon>
        <taxon>Thoracicalcarea</taxon>
        <taxon>Balanomorpha</taxon>
        <taxon>Balanoidea</taxon>
        <taxon>Balanidae</taxon>
        <taxon>Amphibalaninae</taxon>
        <taxon>Amphibalanus</taxon>
    </lineage>
</organism>
<comment type="similarity">
    <text evidence="17">Belongs to the TRAFAC class myosin-kinesin ATPase superfamily. Kinesin family.</text>
</comment>
<keyword evidence="5" id="KW-0963">Cytoplasm</keyword>
<dbReference type="Pfam" id="PF25764">
    <property type="entry name" value="KIF21A_4th"/>
    <property type="match status" value="1"/>
</dbReference>
<evidence type="ECO:0000256" key="17">
    <source>
        <dbReference type="PROSITE-ProRule" id="PRU00283"/>
    </source>
</evidence>
<dbReference type="InterPro" id="IPR027417">
    <property type="entry name" value="P-loop_NTPase"/>
</dbReference>
<keyword evidence="15" id="KW-0966">Cell projection</keyword>
<accession>A0A6A4WL15</accession>
<dbReference type="CDD" id="cd22248">
    <property type="entry name" value="Rcc_KIF21"/>
    <property type="match status" value="1"/>
</dbReference>
<dbReference type="EMBL" id="VIIS01000853">
    <property type="protein sequence ID" value="KAF0304360.1"/>
    <property type="molecule type" value="Genomic_DNA"/>
</dbReference>
<dbReference type="GO" id="GO:0030426">
    <property type="term" value="C:growth cone"/>
    <property type="evidence" value="ECO:0007669"/>
    <property type="project" value="UniProtKB-SubCell"/>
</dbReference>
<dbReference type="PROSITE" id="PS50067">
    <property type="entry name" value="KINESIN_MOTOR_2"/>
    <property type="match status" value="1"/>
</dbReference>
<keyword evidence="9" id="KW-0677">Repeat</keyword>
<evidence type="ECO:0000256" key="16">
    <source>
        <dbReference type="PROSITE-ProRule" id="PRU00221"/>
    </source>
</evidence>
<keyword evidence="6" id="KW-0597">Phosphoprotein</keyword>
<dbReference type="OrthoDB" id="3176171at2759"/>
<dbReference type="InterPro" id="IPR056532">
    <property type="entry name" value="KIF21A/B_hel_2"/>
</dbReference>
<dbReference type="InterPro" id="IPR001680">
    <property type="entry name" value="WD40_rpt"/>
</dbReference>
<dbReference type="GO" id="GO:0030425">
    <property type="term" value="C:dendrite"/>
    <property type="evidence" value="ECO:0007669"/>
    <property type="project" value="UniProtKB-SubCell"/>
</dbReference>
<evidence type="ECO:0000256" key="3">
    <source>
        <dbReference type="ARBA" id="ARBA00004489"/>
    </source>
</evidence>
<keyword evidence="14" id="KW-0206">Cytoskeleton</keyword>
<feature type="region of interest" description="Disordered" evidence="19">
    <location>
        <begin position="1056"/>
        <end position="1156"/>
    </location>
</feature>
<dbReference type="InterPro" id="IPR019821">
    <property type="entry name" value="Kinesin_motor_CS"/>
</dbReference>
<evidence type="ECO:0000313" key="22">
    <source>
        <dbReference type="Proteomes" id="UP000440578"/>
    </source>
</evidence>
<feature type="compositionally biased region" description="Basic and acidic residues" evidence="19">
    <location>
        <begin position="99"/>
        <end position="117"/>
    </location>
</feature>
<dbReference type="InterPro" id="IPR001752">
    <property type="entry name" value="Kinesin_motor_dom"/>
</dbReference>
<dbReference type="Gene3D" id="3.40.850.10">
    <property type="entry name" value="Kinesin motor domain"/>
    <property type="match status" value="2"/>
</dbReference>
<name>A0A6A4WL15_AMPAM</name>
<feature type="region of interest" description="Disordered" evidence="19">
    <location>
        <begin position="585"/>
        <end position="658"/>
    </location>
</feature>
<dbReference type="PRINTS" id="PR00320">
    <property type="entry name" value="GPROTEINBRPT"/>
</dbReference>
<dbReference type="PROSITE" id="PS00678">
    <property type="entry name" value="WD_REPEATS_1"/>
    <property type="match status" value="1"/>
</dbReference>
<feature type="compositionally biased region" description="Basic and acidic residues" evidence="19">
    <location>
        <begin position="585"/>
        <end position="608"/>
    </location>
</feature>
<dbReference type="InterPro" id="IPR027640">
    <property type="entry name" value="Kinesin-like_fam"/>
</dbReference>
<feature type="repeat" description="WD" evidence="16">
    <location>
        <begin position="1444"/>
        <end position="1470"/>
    </location>
</feature>
<evidence type="ECO:0000313" key="21">
    <source>
        <dbReference type="EMBL" id="KAF0304360.1"/>
    </source>
</evidence>
<dbReference type="Pfam" id="PF00225">
    <property type="entry name" value="Kinesin"/>
    <property type="match status" value="2"/>
</dbReference>
<feature type="coiled-coil region" evidence="18">
    <location>
        <begin position="889"/>
        <end position="923"/>
    </location>
</feature>